<keyword evidence="2" id="KW-0813">Transport</keyword>
<dbReference type="GeneID" id="56448787"/>
<name>A0A0P0ESA2_AZOBR</name>
<evidence type="ECO:0000256" key="5">
    <source>
        <dbReference type="SAM" id="SignalP"/>
    </source>
</evidence>
<evidence type="ECO:0000256" key="4">
    <source>
        <dbReference type="ARBA" id="ARBA00022970"/>
    </source>
</evidence>
<feature type="domain" description="Leucine-binding protein" evidence="6">
    <location>
        <begin position="25"/>
        <end position="364"/>
    </location>
</feature>
<sequence>MRNVVLGGLLLTGVAASVPAQAQDTVRIGLVQPLTGSVAYNGKSVVEGARLAVEEMNAAGGVLGKKIELIVEDGQCTPANSVNAVEKLVQKDKVVTLVGAFCSSATAAIMPVAQKYKLPLITGVSSKASLTEQGNPYFFRAAETDALMAEAFAKILANDLKLTKVAYIGVNDDWGRGGVEEFSRDLTALGVKTVLTEYFDHGATDFFTLLTKLRAAKPDGVFVAAETQDGSILVKQIREMGLDTKVFGVGSWATADFINLTGEAAEGIHAAVPYASSMDTPRNQTFVQKYQAKYGIKPGKYGAAGYNALNIAGQAIARAGGTDAEAIRASLAKTSYEAPNGVYKFTDKGQAYGFDAVLVRIEKGEPKVIASTPVDAPH</sequence>
<dbReference type="InterPro" id="IPR051010">
    <property type="entry name" value="BCAA_transport"/>
</dbReference>
<dbReference type="PANTHER" id="PTHR30483:SF6">
    <property type="entry name" value="PERIPLASMIC BINDING PROTEIN OF ABC TRANSPORTER FOR NATURAL AMINO ACIDS"/>
    <property type="match status" value="1"/>
</dbReference>
<feature type="signal peptide" evidence="5">
    <location>
        <begin position="1"/>
        <end position="22"/>
    </location>
</feature>
<dbReference type="InterPro" id="IPR000709">
    <property type="entry name" value="Leu_Ile_Val-bd"/>
</dbReference>
<evidence type="ECO:0000259" key="6">
    <source>
        <dbReference type="Pfam" id="PF13458"/>
    </source>
</evidence>
<evidence type="ECO:0000313" key="7">
    <source>
        <dbReference type="EMBL" id="MDX5950663.1"/>
    </source>
</evidence>
<reference evidence="7 10" key="2">
    <citation type="submission" date="2023-11" db="EMBL/GenBank/DDBJ databases">
        <title>MicrobeMod: A computational toolkit for identifying prokaryotic methylation and restriction-modification with nanopore sequencing.</title>
        <authorList>
            <person name="Crits-Christoph A."/>
            <person name="Kang S.C."/>
            <person name="Lee H."/>
            <person name="Ostrov N."/>
        </authorList>
    </citation>
    <scope>NUCLEOTIDE SEQUENCE [LARGE SCALE GENOMIC DNA]</scope>
    <source>
        <strain evidence="7 10">ATCC 29145</strain>
    </source>
</reference>
<dbReference type="AlphaFoldDB" id="A0A0P0ESA2"/>
<proteinExistence type="inferred from homology"/>
<evidence type="ECO:0000256" key="3">
    <source>
        <dbReference type="ARBA" id="ARBA00022729"/>
    </source>
</evidence>
<dbReference type="RefSeq" id="WP_035682982.1">
    <property type="nucleotide sequence ID" value="NZ_CP012917.1"/>
</dbReference>
<evidence type="ECO:0000256" key="2">
    <source>
        <dbReference type="ARBA" id="ARBA00022448"/>
    </source>
</evidence>
<evidence type="ECO:0000313" key="10">
    <source>
        <dbReference type="Proteomes" id="UP001277471"/>
    </source>
</evidence>
<protein>
    <submittedName>
        <fullName evidence="8">Branched-chain amino acid ABC transporter substrate-binding protein</fullName>
    </submittedName>
    <submittedName>
        <fullName evidence="7">Penicillin-binding protein activator</fullName>
    </submittedName>
</protein>
<evidence type="ECO:0000313" key="8">
    <source>
        <dbReference type="EMBL" id="QCO13480.1"/>
    </source>
</evidence>
<geneLocation type="plasmid" evidence="8 9">
    <name>p4</name>
</geneLocation>
<accession>A0A0P0ESA2</accession>
<dbReference type="InterPro" id="IPR028081">
    <property type="entry name" value="Leu-bd"/>
</dbReference>
<organism evidence="8 9">
    <name type="scientific">Azospirillum brasilense</name>
    <dbReference type="NCBI Taxonomy" id="192"/>
    <lineage>
        <taxon>Bacteria</taxon>
        <taxon>Pseudomonadati</taxon>
        <taxon>Pseudomonadota</taxon>
        <taxon>Alphaproteobacteria</taxon>
        <taxon>Rhodospirillales</taxon>
        <taxon>Azospirillaceae</taxon>
        <taxon>Azospirillum</taxon>
    </lineage>
</organism>
<dbReference type="EMBL" id="JAWXYC010000002">
    <property type="protein sequence ID" value="MDX5950663.1"/>
    <property type="molecule type" value="Genomic_DNA"/>
</dbReference>
<keyword evidence="3 5" id="KW-0732">Signal</keyword>
<dbReference type="Gene3D" id="3.40.50.2300">
    <property type="match status" value="2"/>
</dbReference>
<dbReference type="CDD" id="cd19980">
    <property type="entry name" value="PBP1_ABC_ligand_binding-like"/>
    <property type="match status" value="1"/>
</dbReference>
<keyword evidence="10" id="KW-1185">Reference proteome</keyword>
<reference evidence="8 9" key="1">
    <citation type="submission" date="2018-09" db="EMBL/GenBank/DDBJ databases">
        <title>Whole genome based analysis of evolution and adaptive divergence in Indian and Brazilian strains of Azospirillum brasilense.</title>
        <authorList>
            <person name="Singh C."/>
            <person name="Tripathi A.K."/>
        </authorList>
    </citation>
    <scope>NUCLEOTIDE SEQUENCE [LARGE SCALE GENOMIC DNA]</scope>
    <source>
        <strain evidence="8 9">MTCC4038</strain>
        <plasmid evidence="8 9">p4</plasmid>
    </source>
</reference>
<dbReference type="EMBL" id="CP032343">
    <property type="protein sequence ID" value="QCO13480.1"/>
    <property type="molecule type" value="Genomic_DNA"/>
</dbReference>
<dbReference type="KEGG" id="abf:AMK58_25945"/>
<dbReference type="Pfam" id="PF13458">
    <property type="entry name" value="Peripla_BP_6"/>
    <property type="match status" value="1"/>
</dbReference>
<dbReference type="Proteomes" id="UP000298774">
    <property type="component" value="Plasmid p4"/>
</dbReference>
<feature type="chain" id="PRO_5030012702" evidence="5">
    <location>
        <begin position="23"/>
        <end position="378"/>
    </location>
</feature>
<dbReference type="Proteomes" id="UP001277471">
    <property type="component" value="Unassembled WGS sequence"/>
</dbReference>
<gene>
    <name evidence="8" type="ORF">D3868_31295</name>
    <name evidence="7" type="ORF">SIM66_05575</name>
</gene>
<dbReference type="InterPro" id="IPR028082">
    <property type="entry name" value="Peripla_BP_I"/>
</dbReference>
<dbReference type="PANTHER" id="PTHR30483">
    <property type="entry name" value="LEUCINE-SPECIFIC-BINDING PROTEIN"/>
    <property type="match status" value="1"/>
</dbReference>
<evidence type="ECO:0000313" key="9">
    <source>
        <dbReference type="Proteomes" id="UP000298774"/>
    </source>
</evidence>
<dbReference type="PRINTS" id="PR00337">
    <property type="entry name" value="LEUILEVALBP"/>
</dbReference>
<evidence type="ECO:0000256" key="1">
    <source>
        <dbReference type="ARBA" id="ARBA00010062"/>
    </source>
</evidence>
<keyword evidence="4" id="KW-0029">Amino-acid transport</keyword>
<dbReference type="SUPFAM" id="SSF53822">
    <property type="entry name" value="Periplasmic binding protein-like I"/>
    <property type="match status" value="1"/>
</dbReference>
<dbReference type="GO" id="GO:0006865">
    <property type="term" value="P:amino acid transport"/>
    <property type="evidence" value="ECO:0007669"/>
    <property type="project" value="UniProtKB-KW"/>
</dbReference>
<keyword evidence="8" id="KW-0614">Plasmid</keyword>
<comment type="similarity">
    <text evidence="1">Belongs to the leucine-binding protein family.</text>
</comment>